<feature type="domain" description="Water stress and hypersensitive response" evidence="3">
    <location>
        <begin position="55"/>
        <end position="171"/>
    </location>
</feature>
<keyword evidence="2" id="KW-1133">Transmembrane helix</keyword>
<dbReference type="InterPro" id="IPR004864">
    <property type="entry name" value="LEA_2"/>
</dbReference>
<comment type="similarity">
    <text evidence="1">Belongs to the LEA type 2 family.</text>
</comment>
<evidence type="ECO:0000256" key="1">
    <source>
        <dbReference type="ARBA" id="ARBA00005960"/>
    </source>
</evidence>
<dbReference type="Gene3D" id="2.60.40.1820">
    <property type="match status" value="2"/>
</dbReference>
<dbReference type="RefSeq" id="WP_243798946.1">
    <property type="nucleotide sequence ID" value="NZ_CP094669.1"/>
</dbReference>
<evidence type="ECO:0000259" key="3">
    <source>
        <dbReference type="SMART" id="SM00769"/>
    </source>
</evidence>
<name>A0ABY4CYL5_9BACT</name>
<dbReference type="PANTHER" id="PTHR31459">
    <property type="match status" value="1"/>
</dbReference>
<keyword evidence="2" id="KW-0812">Transmembrane</keyword>
<feature type="domain" description="Water stress and hypersensitive response" evidence="3">
    <location>
        <begin position="180"/>
        <end position="301"/>
    </location>
</feature>
<dbReference type="InterPro" id="IPR045043">
    <property type="entry name" value="Lea14-like"/>
</dbReference>
<evidence type="ECO:0000313" key="5">
    <source>
        <dbReference type="Proteomes" id="UP000831113"/>
    </source>
</evidence>
<dbReference type="SUPFAM" id="SSF117070">
    <property type="entry name" value="LEA14-like"/>
    <property type="match status" value="2"/>
</dbReference>
<dbReference type="Proteomes" id="UP000831113">
    <property type="component" value="Chromosome"/>
</dbReference>
<dbReference type="InterPro" id="IPR013990">
    <property type="entry name" value="WHy-dom"/>
</dbReference>
<gene>
    <name evidence="4" type="ORF">MTX78_00580</name>
</gene>
<evidence type="ECO:0000256" key="2">
    <source>
        <dbReference type="SAM" id="Phobius"/>
    </source>
</evidence>
<protein>
    <submittedName>
        <fullName evidence="4">LEA type 2 family protein</fullName>
    </submittedName>
</protein>
<keyword evidence="5" id="KW-1185">Reference proteome</keyword>
<dbReference type="Pfam" id="PF03168">
    <property type="entry name" value="LEA_2"/>
    <property type="match status" value="2"/>
</dbReference>
<accession>A0ABY4CYL5</accession>
<feature type="transmembrane region" description="Helical" evidence="2">
    <location>
        <begin position="12"/>
        <end position="32"/>
    </location>
</feature>
<dbReference type="PANTHER" id="PTHR31459:SF2">
    <property type="entry name" value="OS03G0843300 PROTEIN"/>
    <property type="match status" value="1"/>
</dbReference>
<evidence type="ECO:0000313" key="4">
    <source>
        <dbReference type="EMBL" id="UOG75107.1"/>
    </source>
</evidence>
<sequence length="310" mass="34726">MANRSFIQRHPIMSVLLALLLLLGAWVGWVYLKNDNGKGLVPTLAEKGKELLPTLENTSLSITNITPDSLKAQVKMDVHNNMPITLRIDSLRYQTHVDGTMLTRGAKNEPLVLHGDSLSHLQLPVAMDLSKVKDKVKTAQQDCVDVELRMELYTKLPIAGTKKIPVTLKKRVYVPKLPKVEIADVDVTDLGLKNGEAIVRFNITNYNPFPVTIKQVKYRFRIGGDDMDIQGTETKDVTFRKRGTEIMPVHIRFQPKALPKVAYKTLFKAKKTSYELTGAVLIAAGKHNPKDMTMKFNSTGSLKDLKDIPK</sequence>
<dbReference type="SMART" id="SM00769">
    <property type="entry name" value="WHy"/>
    <property type="match status" value="2"/>
</dbReference>
<dbReference type="EMBL" id="CP094669">
    <property type="protein sequence ID" value="UOG75107.1"/>
    <property type="molecule type" value="Genomic_DNA"/>
</dbReference>
<keyword evidence="2" id="KW-0472">Membrane</keyword>
<proteinExistence type="inferred from homology"/>
<organism evidence="4 5">
    <name type="scientific">Hymenobacter tibetensis</name>
    <dbReference type="NCBI Taxonomy" id="497967"/>
    <lineage>
        <taxon>Bacteria</taxon>
        <taxon>Pseudomonadati</taxon>
        <taxon>Bacteroidota</taxon>
        <taxon>Cytophagia</taxon>
        <taxon>Cytophagales</taxon>
        <taxon>Hymenobacteraceae</taxon>
        <taxon>Hymenobacter</taxon>
    </lineage>
</organism>
<reference evidence="4 5" key="1">
    <citation type="submission" date="2022-03" db="EMBL/GenBank/DDBJ databases">
        <title>Hymenobactersp. isolated from the air.</title>
        <authorList>
            <person name="Won M."/>
            <person name="Kwon S.-W."/>
        </authorList>
    </citation>
    <scope>NUCLEOTIDE SEQUENCE [LARGE SCALE GENOMIC DNA]</scope>
    <source>
        <strain evidence="4 5">KACC 21982</strain>
    </source>
</reference>